<keyword evidence="1" id="KW-0472">Membrane</keyword>
<proteinExistence type="predicted"/>
<evidence type="ECO:0000313" key="3">
    <source>
        <dbReference type="EMBL" id="ATL89075.1"/>
    </source>
</evidence>
<feature type="transmembrane region" description="Helical" evidence="1">
    <location>
        <begin position="20"/>
        <end position="40"/>
    </location>
</feature>
<dbReference type="EMBL" id="CP023819">
    <property type="protein sequence ID" value="ATL89075.1"/>
    <property type="molecule type" value="Genomic_DNA"/>
</dbReference>
<dbReference type="InterPro" id="IPR055396">
    <property type="entry name" value="DUF7088"/>
</dbReference>
<evidence type="ECO:0000313" key="4">
    <source>
        <dbReference type="Proteomes" id="UP000223709"/>
    </source>
</evidence>
<name>A0A291T7H8_9FIRM</name>
<evidence type="ECO:0000256" key="1">
    <source>
        <dbReference type="SAM" id="Phobius"/>
    </source>
</evidence>
<accession>A0A291T7H8</accession>
<gene>
    <name evidence="3" type="ORF">CRH10_01455</name>
</gene>
<reference evidence="3 4" key="1">
    <citation type="submission" date="2017-10" db="EMBL/GenBank/DDBJ databases">
        <title>Complete Genome Sequence of Faecalibacterium prausnitzii isolated from the gut of healthy adult Indian.</title>
        <authorList>
            <person name="Bag S."/>
            <person name="Ghosh T.S."/>
            <person name="Das B."/>
        </authorList>
    </citation>
    <scope>NUCLEOTIDE SEQUENCE [LARGE SCALE GENOMIC DNA]</scope>
    <source>
        <strain evidence="3 4">Indica</strain>
    </source>
</reference>
<dbReference type="Pfam" id="PF23357">
    <property type="entry name" value="DUF7088"/>
    <property type="match status" value="1"/>
</dbReference>
<feature type="transmembrane region" description="Helical" evidence="1">
    <location>
        <begin position="455"/>
        <end position="477"/>
    </location>
</feature>
<evidence type="ECO:0000259" key="2">
    <source>
        <dbReference type="Pfam" id="PF23357"/>
    </source>
</evidence>
<dbReference type="AlphaFoldDB" id="A0A291T7H8"/>
<keyword evidence="1" id="KW-0812">Transmembrane</keyword>
<dbReference type="Proteomes" id="UP000223709">
    <property type="component" value="Chromosome"/>
</dbReference>
<protein>
    <submittedName>
        <fullName evidence="3">ABC transporter</fullName>
    </submittedName>
</protein>
<organism evidence="3 4">
    <name type="scientific">Faecalibacterium prausnitzii</name>
    <dbReference type="NCBI Taxonomy" id="853"/>
    <lineage>
        <taxon>Bacteria</taxon>
        <taxon>Bacillati</taxon>
        <taxon>Bacillota</taxon>
        <taxon>Clostridia</taxon>
        <taxon>Eubacteriales</taxon>
        <taxon>Oscillospiraceae</taxon>
        <taxon>Faecalibacterium</taxon>
    </lineage>
</organism>
<feature type="domain" description="DUF7088" evidence="2">
    <location>
        <begin position="55"/>
        <end position="122"/>
    </location>
</feature>
<dbReference type="RefSeq" id="WP_098922437.1">
    <property type="nucleotide sequence ID" value="NZ_CP023819.1"/>
</dbReference>
<keyword evidence="1" id="KW-1133">Transmembrane helix</keyword>
<sequence length="481" mass="51495">MKLFAKQSSSGDGRVFRSGVWSAAIAAAVIVLAVLVNLIVRAIPSRYTEFDLSEAGLYTLSESSRQVADDLTQDVTIYYLAQTGNEDQIISKLLDKYAAQSSHITWELKDPAVYPTFAAQYGAQDLTSGGLILVCGEQSKVLDAAELYDYDYSDYATTGAANVTFDGESRITSAIYQLTSGESRHVYYTTNHGEQALTSTLTDALESQNLTVSALDLLSQTIPEDCDLLVINDPAQDFSGAGSLVDEMSQLRSYLSNGGRVLLLTDSYYSTPNLDAVMAEFGLTRTEGLVVEGDTNHYLNGYPALYLLPDYASTEESTALDGVNTSRRVLLQMAQGITLTETEHVVSDALLVSSDSAYSKPEGYEMTTTEKADGDIAGPFTLAAYARNEDTGAQVIWVNCGNMDNEGIYQVIPGNVTFLQGCAASLAGQESAVLIDSKALEAAPLEVPGIAASTLGLLFVIVLPAALLAVGAVVVVLRRRK</sequence>